<dbReference type="Gene3D" id="1.10.150.130">
    <property type="match status" value="1"/>
</dbReference>
<evidence type="ECO:0000259" key="7">
    <source>
        <dbReference type="PROSITE" id="PS51900"/>
    </source>
</evidence>
<dbReference type="InterPro" id="IPR011010">
    <property type="entry name" value="DNA_brk_join_enz"/>
</dbReference>
<keyword evidence="2" id="KW-0229">DNA integration</keyword>
<comment type="similarity">
    <text evidence="1">Belongs to the 'phage' integrase family.</text>
</comment>
<dbReference type="PANTHER" id="PTHR30629">
    <property type="entry name" value="PROPHAGE INTEGRASE"/>
    <property type="match status" value="1"/>
</dbReference>
<dbReference type="PROSITE" id="PS51900">
    <property type="entry name" value="CB"/>
    <property type="match status" value="1"/>
</dbReference>
<dbReference type="InterPro" id="IPR002104">
    <property type="entry name" value="Integrase_catalytic"/>
</dbReference>
<reference evidence="8" key="1">
    <citation type="submission" date="2019-10" db="EMBL/GenBank/DDBJ databases">
        <authorList>
            <consortium name="PulseNet: The National Subtyping Network for Foodborne Disease Surveillance"/>
            <person name="Tarr C.L."/>
            <person name="Trees E."/>
            <person name="Katz L.S."/>
            <person name="Carleton-Romer H.A."/>
            <person name="Stroika S."/>
            <person name="Kucerova Z."/>
            <person name="Roache K.F."/>
            <person name="Sabol A.L."/>
            <person name="Besser J."/>
            <person name="Gerner-Smidt P."/>
        </authorList>
    </citation>
    <scope>NUCLEOTIDE SEQUENCE</scope>
    <source>
        <strain evidence="8">PNUSAS106605</strain>
    </source>
</reference>
<dbReference type="GO" id="GO:0015074">
    <property type="term" value="P:DNA integration"/>
    <property type="evidence" value="ECO:0007669"/>
    <property type="project" value="UniProtKB-KW"/>
</dbReference>
<name>A0A633M682_SALER</name>
<dbReference type="EMBL" id="AAMHAS010000001">
    <property type="protein sequence ID" value="EDH2858163.1"/>
    <property type="molecule type" value="Genomic_DNA"/>
</dbReference>
<evidence type="ECO:0000256" key="5">
    <source>
        <dbReference type="PROSITE-ProRule" id="PRU01248"/>
    </source>
</evidence>
<dbReference type="InterPro" id="IPR044068">
    <property type="entry name" value="CB"/>
</dbReference>
<dbReference type="Gene3D" id="3.30.160.390">
    <property type="entry name" value="Integrase, DNA-binding domain"/>
    <property type="match status" value="1"/>
</dbReference>
<dbReference type="InterPro" id="IPR038488">
    <property type="entry name" value="Integrase_DNA-bd_sf"/>
</dbReference>
<dbReference type="SUPFAM" id="SSF56349">
    <property type="entry name" value="DNA breaking-rejoining enzymes"/>
    <property type="match status" value="1"/>
</dbReference>
<evidence type="ECO:0000256" key="3">
    <source>
        <dbReference type="ARBA" id="ARBA00023125"/>
    </source>
</evidence>
<dbReference type="CDD" id="cd00801">
    <property type="entry name" value="INT_P4_C"/>
    <property type="match status" value="1"/>
</dbReference>
<dbReference type="Pfam" id="PF00589">
    <property type="entry name" value="Phage_integrase"/>
    <property type="match status" value="1"/>
</dbReference>
<accession>A0A633M682</accession>
<dbReference type="AlphaFoldDB" id="A0A633M682"/>
<dbReference type="InterPro" id="IPR013762">
    <property type="entry name" value="Integrase-like_cat_sf"/>
</dbReference>
<keyword evidence="3 5" id="KW-0238">DNA-binding</keyword>
<gene>
    <name evidence="8" type="ORF">GC667_03075</name>
</gene>
<dbReference type="InterPro" id="IPR053876">
    <property type="entry name" value="Phage_int_M"/>
</dbReference>
<feature type="domain" description="Core-binding (CB)" evidence="7">
    <location>
        <begin position="105"/>
        <end position="186"/>
    </location>
</feature>
<dbReference type="NCBIfam" id="NF007246">
    <property type="entry name" value="PRK09692.1"/>
    <property type="match status" value="1"/>
</dbReference>
<evidence type="ECO:0000313" key="8">
    <source>
        <dbReference type="EMBL" id="EDH2858163.1"/>
    </source>
</evidence>
<proteinExistence type="inferred from homology"/>
<comment type="caution">
    <text evidence="8">The sequence shown here is derived from an EMBL/GenBank/DDBJ whole genome shotgun (WGS) entry which is preliminary data.</text>
</comment>
<protein>
    <submittedName>
        <fullName evidence="8">Tyrosine-type recombinase/integrase</fullName>
    </submittedName>
</protein>
<evidence type="ECO:0000256" key="4">
    <source>
        <dbReference type="ARBA" id="ARBA00023172"/>
    </source>
</evidence>
<dbReference type="InterPro" id="IPR025166">
    <property type="entry name" value="Integrase_DNA_bind_dom"/>
</dbReference>
<dbReference type="Gene3D" id="1.10.443.10">
    <property type="entry name" value="Intergrase catalytic core"/>
    <property type="match status" value="1"/>
</dbReference>
<keyword evidence="4" id="KW-0233">DNA recombination</keyword>
<dbReference type="GO" id="GO:0003677">
    <property type="term" value="F:DNA binding"/>
    <property type="evidence" value="ECO:0007669"/>
    <property type="project" value="UniProtKB-UniRule"/>
</dbReference>
<evidence type="ECO:0000256" key="1">
    <source>
        <dbReference type="ARBA" id="ARBA00008857"/>
    </source>
</evidence>
<organism evidence="8">
    <name type="scientific">Salmonella enterica</name>
    <name type="common">Salmonella choleraesuis</name>
    <dbReference type="NCBI Taxonomy" id="28901"/>
    <lineage>
        <taxon>Bacteria</taxon>
        <taxon>Pseudomonadati</taxon>
        <taxon>Pseudomonadota</taxon>
        <taxon>Gammaproteobacteria</taxon>
        <taxon>Enterobacterales</taxon>
        <taxon>Enterobacteriaceae</taxon>
        <taxon>Salmonella</taxon>
    </lineage>
</organism>
<dbReference type="InterPro" id="IPR010998">
    <property type="entry name" value="Integrase_recombinase_N"/>
</dbReference>
<sequence>MARTTRPLTNTEVLRAKALEKDLTLHDGDGLFLIVKTSGKKLWRFRYQRPATKQRTMMGLGAFPALSLADARGLRADYLALLANGIDPQIQAEVAEEEQKIALDSIFSTVAANWFKLKSKSVTPDYAKDIWRSLEKDIFPAIGETPVQQIKARTLVEALEPIKARGALETVRRLVQRINEIMIYAVNTGLIDANPASGVGMAFEKPKKQNMPTLRPEELPKLMRSLVMSNLSVPTRCLIEWQLLTLVRPAEASGARWAEIDLDAKLWMIPAERMKAKREHIVPLSTQALEILEVMQPISAHREHVFPSRNAPKQPMNSQTANAALKRIGYGGKLVAHGLRSIASTAMNEAGFNPDVIEAALAHSDKNEVRRAYNRSIYLEQRITLMDWWGEYCTKKTLIHFHDMPLQE</sequence>
<dbReference type="Pfam" id="PF22022">
    <property type="entry name" value="Phage_int_M"/>
    <property type="match status" value="1"/>
</dbReference>
<evidence type="ECO:0000256" key="2">
    <source>
        <dbReference type="ARBA" id="ARBA00022908"/>
    </source>
</evidence>
<dbReference type="PROSITE" id="PS51898">
    <property type="entry name" value="TYR_RECOMBINASE"/>
    <property type="match status" value="1"/>
</dbReference>
<feature type="domain" description="Tyr recombinase" evidence="6">
    <location>
        <begin position="209"/>
        <end position="386"/>
    </location>
</feature>
<dbReference type="InterPro" id="IPR050808">
    <property type="entry name" value="Phage_Integrase"/>
</dbReference>
<dbReference type="PANTHER" id="PTHR30629:SF6">
    <property type="entry name" value="PROPHAGE INTEGRASE INTA-RELATED"/>
    <property type="match status" value="1"/>
</dbReference>
<dbReference type="GO" id="GO:0006310">
    <property type="term" value="P:DNA recombination"/>
    <property type="evidence" value="ECO:0007669"/>
    <property type="project" value="UniProtKB-KW"/>
</dbReference>
<evidence type="ECO:0000259" key="6">
    <source>
        <dbReference type="PROSITE" id="PS51898"/>
    </source>
</evidence>
<dbReference type="Pfam" id="PF13356">
    <property type="entry name" value="Arm-DNA-bind_3"/>
    <property type="match status" value="1"/>
</dbReference>